<sequence length="212" mass="24258">MRRSIIITILILNYLFLSGQSLKRKSLTKADKEHTVRWRYEYRSKEGFFGESLLLFKSGRYKYEAGGCLQGFFSEGRWAVVGNEMILNSDVKKNDVPVSVSYTNDTSDIVNAFKFGIVRNRKGDLMTDAFVIINNDSVKCLPMAGGCVGTYNRIDSVRLQFENGFTSRWMGIANNDKHVLIRAEVDIKIEGYKSFDNVKYRLHGKLLIPDKQ</sequence>
<evidence type="ECO:0000313" key="2">
    <source>
        <dbReference type="Proteomes" id="UP000185003"/>
    </source>
</evidence>
<proteinExistence type="predicted"/>
<dbReference type="OrthoDB" id="657821at2"/>
<dbReference type="AlphaFoldDB" id="A0A1N6KG52"/>
<keyword evidence="2" id="KW-1185">Reference proteome</keyword>
<evidence type="ECO:0000313" key="1">
    <source>
        <dbReference type="EMBL" id="SIO55569.1"/>
    </source>
</evidence>
<gene>
    <name evidence="1" type="ORF">SAMN04488055_5787</name>
</gene>
<dbReference type="STRING" id="536979.SAMN04488055_5787"/>
<protein>
    <submittedName>
        <fullName evidence="1">Uncharacterized protein</fullName>
    </submittedName>
</protein>
<reference evidence="1 2" key="1">
    <citation type="submission" date="2016-11" db="EMBL/GenBank/DDBJ databases">
        <authorList>
            <person name="Jaros S."/>
            <person name="Januszkiewicz K."/>
            <person name="Wedrychowicz H."/>
        </authorList>
    </citation>
    <scope>NUCLEOTIDE SEQUENCE [LARGE SCALE GENOMIC DNA]</scope>
    <source>
        <strain evidence="1 2">DSM 24787</strain>
    </source>
</reference>
<name>A0A1N6KG52_9BACT</name>
<dbReference type="Proteomes" id="UP000185003">
    <property type="component" value="Unassembled WGS sequence"/>
</dbReference>
<organism evidence="1 2">
    <name type="scientific">Chitinophaga niabensis</name>
    <dbReference type="NCBI Taxonomy" id="536979"/>
    <lineage>
        <taxon>Bacteria</taxon>
        <taxon>Pseudomonadati</taxon>
        <taxon>Bacteroidota</taxon>
        <taxon>Chitinophagia</taxon>
        <taxon>Chitinophagales</taxon>
        <taxon>Chitinophagaceae</taxon>
        <taxon>Chitinophaga</taxon>
    </lineage>
</organism>
<dbReference type="EMBL" id="FSRA01000002">
    <property type="protein sequence ID" value="SIO55569.1"/>
    <property type="molecule type" value="Genomic_DNA"/>
</dbReference>
<dbReference type="RefSeq" id="WP_074242981.1">
    <property type="nucleotide sequence ID" value="NZ_FSRA01000002.1"/>
</dbReference>
<accession>A0A1N6KG52</accession>